<feature type="domain" description="Alpha/beta hydrolase fold-3" evidence="3">
    <location>
        <begin position="91"/>
        <end position="298"/>
    </location>
</feature>
<evidence type="ECO:0000256" key="1">
    <source>
        <dbReference type="ARBA" id="ARBA00010515"/>
    </source>
</evidence>
<dbReference type="Gene3D" id="3.40.50.1820">
    <property type="entry name" value="alpha/beta hydrolase"/>
    <property type="match status" value="1"/>
</dbReference>
<evidence type="ECO:0000259" key="3">
    <source>
        <dbReference type="Pfam" id="PF07859"/>
    </source>
</evidence>
<dbReference type="SUPFAM" id="SSF53474">
    <property type="entry name" value="alpha/beta-Hydrolases"/>
    <property type="match status" value="1"/>
</dbReference>
<gene>
    <name evidence="4" type="ORF">NE651_08600</name>
</gene>
<sequence>MDHLKEAPDYLQDDHLSRGTKAYLKVLNGGAPVESLPVGEARRVLTDVQAAVHVDLSGIEESERTVESEGHTLRLNLVRPSGAGRGYLPAFVFIHGGGWVLGDYPTHRRLVRDLVVESGCAAVFVNYTPSPEAHFPKAVEEVYAAVKWVAENGREIGVDGSRLALAGNSVGGNMSLAAALVAEDHGGPRLRTLVLMWPVTDAGYDWDSYVKYGRQRFLTAPLMKWMFGKYVSDPAQRGNDLMSPVRASAERLRGLPATLIVVAENDILRDEGEAMGRRLDEAGVEVTTVRFNGVVHDWGMLNGFAALHPTRTLIRLVGSVLRDYLEK</sequence>
<dbReference type="RefSeq" id="WP_022332634.1">
    <property type="nucleotide sequence ID" value="NZ_JANGBQ010000010.1"/>
</dbReference>
<keyword evidence="2 4" id="KW-0378">Hydrolase</keyword>
<organism evidence="4 5">
    <name type="scientific">Alistipes onderdonkii</name>
    <dbReference type="NCBI Taxonomy" id="328813"/>
    <lineage>
        <taxon>Bacteria</taxon>
        <taxon>Pseudomonadati</taxon>
        <taxon>Bacteroidota</taxon>
        <taxon>Bacteroidia</taxon>
        <taxon>Bacteroidales</taxon>
        <taxon>Rikenellaceae</taxon>
        <taxon>Alistipes</taxon>
    </lineage>
</organism>
<evidence type="ECO:0000313" key="4">
    <source>
        <dbReference type="EMBL" id="MCQ5082949.1"/>
    </source>
</evidence>
<dbReference type="EMBL" id="JANGBQ010000010">
    <property type="protein sequence ID" value="MCQ5082949.1"/>
    <property type="molecule type" value="Genomic_DNA"/>
</dbReference>
<evidence type="ECO:0000313" key="5">
    <source>
        <dbReference type="Proteomes" id="UP001205035"/>
    </source>
</evidence>
<dbReference type="PANTHER" id="PTHR48081">
    <property type="entry name" value="AB HYDROLASE SUPERFAMILY PROTEIN C4A8.06C"/>
    <property type="match status" value="1"/>
</dbReference>
<name>A0AAJ1CEB1_9BACT</name>
<reference evidence="4" key="1">
    <citation type="submission" date="2022-06" db="EMBL/GenBank/DDBJ databases">
        <title>Isolation of gut microbiota from human fecal samples.</title>
        <authorList>
            <person name="Pamer E.G."/>
            <person name="Barat B."/>
            <person name="Waligurski E."/>
            <person name="Medina S."/>
            <person name="Paddock L."/>
            <person name="Mostad J."/>
        </authorList>
    </citation>
    <scope>NUCLEOTIDE SEQUENCE</scope>
    <source>
        <strain evidence="4">DFI.6.22</strain>
    </source>
</reference>
<evidence type="ECO:0000256" key="2">
    <source>
        <dbReference type="ARBA" id="ARBA00022801"/>
    </source>
</evidence>
<comment type="caution">
    <text evidence="4">The sequence shown here is derived from an EMBL/GenBank/DDBJ whole genome shotgun (WGS) entry which is preliminary data.</text>
</comment>
<comment type="similarity">
    <text evidence="1">Belongs to the 'GDXG' lipolytic enzyme family.</text>
</comment>
<dbReference type="InterPro" id="IPR013094">
    <property type="entry name" value="AB_hydrolase_3"/>
</dbReference>
<dbReference type="InterPro" id="IPR002168">
    <property type="entry name" value="Lipase_GDXG_HIS_AS"/>
</dbReference>
<dbReference type="InterPro" id="IPR029058">
    <property type="entry name" value="AB_hydrolase_fold"/>
</dbReference>
<dbReference type="PROSITE" id="PS01173">
    <property type="entry name" value="LIPASE_GDXG_HIS"/>
    <property type="match status" value="1"/>
</dbReference>
<dbReference type="Proteomes" id="UP001205035">
    <property type="component" value="Unassembled WGS sequence"/>
</dbReference>
<proteinExistence type="inferred from homology"/>
<dbReference type="PANTHER" id="PTHR48081:SF8">
    <property type="entry name" value="ALPHA_BETA HYDROLASE FOLD-3 DOMAIN-CONTAINING PROTEIN-RELATED"/>
    <property type="match status" value="1"/>
</dbReference>
<dbReference type="Pfam" id="PF07859">
    <property type="entry name" value="Abhydrolase_3"/>
    <property type="match status" value="1"/>
</dbReference>
<dbReference type="AlphaFoldDB" id="A0AAJ1CEB1"/>
<protein>
    <submittedName>
        <fullName evidence="4">Alpha/beta hydrolase</fullName>
    </submittedName>
</protein>
<accession>A0AAJ1CEB1</accession>
<dbReference type="GO" id="GO:0016787">
    <property type="term" value="F:hydrolase activity"/>
    <property type="evidence" value="ECO:0007669"/>
    <property type="project" value="UniProtKB-KW"/>
</dbReference>
<dbReference type="InterPro" id="IPR050300">
    <property type="entry name" value="GDXG_lipolytic_enzyme"/>
</dbReference>